<reference evidence="6 7" key="1">
    <citation type="submission" date="2021-12" db="EMBL/GenBank/DDBJ databases">
        <title>Genome sequence of Acetobacter sicerae DmPark20a_162.</title>
        <authorList>
            <person name="Chaston J.M."/>
        </authorList>
    </citation>
    <scope>NUCLEOTIDE SEQUENCE [LARGE SCALE GENOMIC DNA]</scope>
    <source>
        <strain evidence="6 7">DmPark20a_162</strain>
    </source>
</reference>
<keyword evidence="2" id="KW-0813">Transport</keyword>
<dbReference type="Pfam" id="PF09084">
    <property type="entry name" value="NMT1"/>
    <property type="match status" value="1"/>
</dbReference>
<organism evidence="6 7">
    <name type="scientific">Acetobacter sicerae</name>
    <dbReference type="NCBI Taxonomy" id="85325"/>
    <lineage>
        <taxon>Bacteria</taxon>
        <taxon>Pseudomonadati</taxon>
        <taxon>Pseudomonadota</taxon>
        <taxon>Alphaproteobacteria</taxon>
        <taxon>Acetobacterales</taxon>
        <taxon>Acetobacteraceae</taxon>
        <taxon>Acetobacter</taxon>
    </lineage>
</organism>
<dbReference type="SUPFAM" id="SSF53850">
    <property type="entry name" value="Periplasmic binding protein-like II"/>
    <property type="match status" value="1"/>
</dbReference>
<name>A0ABS8VTC9_9PROT</name>
<proteinExistence type="predicted"/>
<sequence>MKTFLSRRTVLGASCLSLLSLPLEAAPGLSGPVDGSSGPTLFVGDQKGGVRSLLRAAGQLTQLPYRIQWASFPVGAPLISAIASGALDFGYVGDATATFTFASGSSLKAISAWRVDGKSNALLVPGNSNVHSMRDLIGRRIAFVKGSPGHLLVLAALQRENLDAGQIVQAPLAAANARMALSSGSVDAWAIWDPYAATAELEDHARILLTAHGLVDEVECGIASDAAIAKKRAELTDFMSRVGKALAWGATHLEERALAFSRDTGTPLDIARVSSSRMVMTALPSVTDEVIAIHQKVADLYQTARVIPSRLNVAGFYDRSFLIPA</sequence>
<evidence type="ECO:0000256" key="1">
    <source>
        <dbReference type="ARBA" id="ARBA00004418"/>
    </source>
</evidence>
<dbReference type="PANTHER" id="PTHR30024:SF48">
    <property type="entry name" value="ABC TRANSPORTER SUBSTRATE-BINDING PROTEIN"/>
    <property type="match status" value="1"/>
</dbReference>
<dbReference type="RefSeq" id="WP_232877010.1">
    <property type="nucleotide sequence ID" value="NZ_JAJSOJ010000017.1"/>
</dbReference>
<dbReference type="EMBL" id="JAJSOJ010000017">
    <property type="protein sequence ID" value="MCE0743426.1"/>
    <property type="molecule type" value="Genomic_DNA"/>
</dbReference>
<dbReference type="Gene3D" id="3.40.190.10">
    <property type="entry name" value="Periplasmic binding protein-like II"/>
    <property type="match status" value="2"/>
</dbReference>
<dbReference type="InterPro" id="IPR015168">
    <property type="entry name" value="SsuA/THI5"/>
</dbReference>
<evidence type="ECO:0000313" key="7">
    <source>
        <dbReference type="Proteomes" id="UP001521074"/>
    </source>
</evidence>
<dbReference type="NCBIfam" id="TIGR01728">
    <property type="entry name" value="SsuA_fam"/>
    <property type="match status" value="1"/>
</dbReference>
<dbReference type="PANTHER" id="PTHR30024">
    <property type="entry name" value="ALIPHATIC SULFONATES-BINDING PROTEIN-RELATED"/>
    <property type="match status" value="1"/>
</dbReference>
<dbReference type="Proteomes" id="UP001521074">
    <property type="component" value="Unassembled WGS sequence"/>
</dbReference>
<evidence type="ECO:0000259" key="5">
    <source>
        <dbReference type="Pfam" id="PF09084"/>
    </source>
</evidence>
<evidence type="ECO:0000313" key="6">
    <source>
        <dbReference type="EMBL" id="MCE0743426.1"/>
    </source>
</evidence>
<gene>
    <name evidence="6" type="ORF">LWC05_05905</name>
</gene>
<protein>
    <submittedName>
        <fullName evidence="6">Aliphatic sulfonate ABC transporter substrate-binding protein</fullName>
    </submittedName>
</protein>
<feature type="chain" id="PRO_5045837659" evidence="4">
    <location>
        <begin position="26"/>
        <end position="325"/>
    </location>
</feature>
<evidence type="ECO:0000256" key="3">
    <source>
        <dbReference type="ARBA" id="ARBA00022729"/>
    </source>
</evidence>
<evidence type="ECO:0000256" key="2">
    <source>
        <dbReference type="ARBA" id="ARBA00022448"/>
    </source>
</evidence>
<keyword evidence="3 4" id="KW-0732">Signal</keyword>
<feature type="domain" description="SsuA/THI5-like" evidence="5">
    <location>
        <begin position="79"/>
        <end position="251"/>
    </location>
</feature>
<comment type="caution">
    <text evidence="6">The sequence shown here is derived from an EMBL/GenBank/DDBJ whole genome shotgun (WGS) entry which is preliminary data.</text>
</comment>
<accession>A0ABS8VTC9</accession>
<feature type="signal peptide" evidence="4">
    <location>
        <begin position="1"/>
        <end position="25"/>
    </location>
</feature>
<comment type="subcellular location">
    <subcellularLocation>
        <location evidence="1">Periplasm</location>
    </subcellularLocation>
</comment>
<evidence type="ECO:0000256" key="4">
    <source>
        <dbReference type="SAM" id="SignalP"/>
    </source>
</evidence>
<dbReference type="InterPro" id="IPR010067">
    <property type="entry name" value="ABC_SsuA_sub-bd"/>
</dbReference>
<keyword evidence="7" id="KW-1185">Reference proteome</keyword>